<sequence>MGGELKTEEFDIQLLSLKFVLNSDELEGELRLLRSLPDFVAEPSNKTIHQWLEKLSTSKNFVNPFKKLEIRKKLRSLMLQERLDAMMLIFVEQELASQINYDDVIDEFKHLHPFD</sequence>
<keyword evidence="2" id="KW-1185">Reference proteome</keyword>
<dbReference type="EMBL" id="VUJU01001112">
    <property type="protein sequence ID" value="KAF0766750.1"/>
    <property type="molecule type" value="Genomic_DNA"/>
</dbReference>
<protein>
    <submittedName>
        <fullName evidence="1">Zinc finger MYM-type protein 1</fullName>
    </submittedName>
</protein>
<evidence type="ECO:0000313" key="1">
    <source>
        <dbReference type="EMBL" id="KAF0766750.1"/>
    </source>
</evidence>
<accession>A0A6G0Z8T9</accession>
<evidence type="ECO:0000313" key="2">
    <source>
        <dbReference type="Proteomes" id="UP000478052"/>
    </source>
</evidence>
<organism evidence="1 2">
    <name type="scientific">Aphis craccivora</name>
    <name type="common">Cowpea aphid</name>
    <dbReference type="NCBI Taxonomy" id="307492"/>
    <lineage>
        <taxon>Eukaryota</taxon>
        <taxon>Metazoa</taxon>
        <taxon>Ecdysozoa</taxon>
        <taxon>Arthropoda</taxon>
        <taxon>Hexapoda</taxon>
        <taxon>Insecta</taxon>
        <taxon>Pterygota</taxon>
        <taxon>Neoptera</taxon>
        <taxon>Paraneoptera</taxon>
        <taxon>Hemiptera</taxon>
        <taxon>Sternorrhyncha</taxon>
        <taxon>Aphidomorpha</taxon>
        <taxon>Aphidoidea</taxon>
        <taxon>Aphididae</taxon>
        <taxon>Aphidini</taxon>
        <taxon>Aphis</taxon>
        <taxon>Aphis</taxon>
    </lineage>
</organism>
<reference evidence="1 2" key="1">
    <citation type="submission" date="2019-08" db="EMBL/GenBank/DDBJ databases">
        <title>Whole genome of Aphis craccivora.</title>
        <authorList>
            <person name="Voronova N.V."/>
            <person name="Shulinski R.S."/>
            <person name="Bandarenka Y.V."/>
            <person name="Zhorov D.G."/>
            <person name="Warner D."/>
        </authorList>
    </citation>
    <scope>NUCLEOTIDE SEQUENCE [LARGE SCALE GENOMIC DNA]</scope>
    <source>
        <strain evidence="1">180601</strain>
        <tissue evidence="1">Whole Body</tissue>
    </source>
</reference>
<proteinExistence type="predicted"/>
<name>A0A6G0Z8T9_APHCR</name>
<dbReference type="OrthoDB" id="6623686at2759"/>
<dbReference type="AlphaFoldDB" id="A0A6G0Z8T9"/>
<gene>
    <name evidence="1" type="ORF">FWK35_00002862</name>
</gene>
<dbReference type="Proteomes" id="UP000478052">
    <property type="component" value="Unassembled WGS sequence"/>
</dbReference>
<comment type="caution">
    <text evidence="1">The sequence shown here is derived from an EMBL/GenBank/DDBJ whole genome shotgun (WGS) entry which is preliminary data.</text>
</comment>